<dbReference type="AlphaFoldDB" id="A0A177NEQ0"/>
<feature type="coiled-coil region" evidence="3">
    <location>
        <begin position="177"/>
        <end position="204"/>
    </location>
</feature>
<dbReference type="NCBIfam" id="TIGR01845">
    <property type="entry name" value="outer_NodT"/>
    <property type="match status" value="1"/>
</dbReference>
<dbReference type="PANTHER" id="PTHR30203">
    <property type="entry name" value="OUTER MEMBRANE CATION EFFLUX PROTEIN"/>
    <property type="match status" value="1"/>
</dbReference>
<keyword evidence="2" id="KW-0472">Membrane</keyword>
<evidence type="ECO:0000313" key="4">
    <source>
        <dbReference type="EMBL" id="OAI16094.1"/>
    </source>
</evidence>
<dbReference type="RefSeq" id="WP_066981728.1">
    <property type="nucleotide sequence ID" value="NZ_LUUI01000098.1"/>
</dbReference>
<comment type="subcellular location">
    <subcellularLocation>
        <location evidence="2">Cell outer membrane</location>
        <topology evidence="2">Lipid-anchor</topology>
    </subcellularLocation>
</comment>
<dbReference type="Gene3D" id="2.20.200.10">
    <property type="entry name" value="Outer membrane efflux proteins (OEP)"/>
    <property type="match status" value="1"/>
</dbReference>
<evidence type="ECO:0000256" key="1">
    <source>
        <dbReference type="ARBA" id="ARBA00007613"/>
    </source>
</evidence>
<evidence type="ECO:0000313" key="5">
    <source>
        <dbReference type="Proteomes" id="UP000078476"/>
    </source>
</evidence>
<sequence length="478" mass="52672">MNKLTAFALALSLTGCFTVGPDYEKPQIEAPKQWRFAAKDVRDTANLPWWEQLQDPVLNRLVEQALQNNLDLKIAIANVEQFMGVYGSTRASLFPQIFGQASYDRIQTSSQSLGLGDSLSDNGSARLGASMFWELDVWGQLRRAKEAARADLLAQESVRNTVVLTLVSSVAQTYITLRSLDSNLEITRNTVEALTEENRIAKARFAAGFSSEIEVSQSDSELERRRALIPLYEHQVAQAENALSVLLGRPPGAIERGLSLDELVPPAVPAGLPSELLLRRPDIQQSEQNLIAANARIGVARGEYFPKVTISGDVGQASMEIAQLFVPGANFWTIGSRLLGPIFTAGRVAGQVQTAEAAQQAALASYQKAILTSFREFEDGLIVSEKSNESQVSQAKRVEALQNYLRLSHLRYDEGYSSYLEVLDALRQYYEGQIDLVTARNDTFVALIQLYRAMGGGWIVPAEQKALVPEPKEASFFP</sequence>
<dbReference type="GO" id="GO:0009279">
    <property type="term" value="C:cell outer membrane"/>
    <property type="evidence" value="ECO:0007669"/>
    <property type="project" value="UniProtKB-SubCell"/>
</dbReference>
<keyword evidence="3" id="KW-0175">Coiled coil</keyword>
<keyword evidence="2" id="KW-0564">Palmitate</keyword>
<dbReference type="SUPFAM" id="SSF56954">
    <property type="entry name" value="Outer membrane efflux proteins (OEP)"/>
    <property type="match status" value="1"/>
</dbReference>
<dbReference type="InterPro" id="IPR010131">
    <property type="entry name" value="MdtP/NodT-like"/>
</dbReference>
<proteinExistence type="inferred from homology"/>
<keyword evidence="5" id="KW-1185">Reference proteome</keyword>
<evidence type="ECO:0008006" key="6">
    <source>
        <dbReference type="Google" id="ProtNLM"/>
    </source>
</evidence>
<dbReference type="STRING" id="980561.A1359_08740"/>
<dbReference type="GO" id="GO:0015562">
    <property type="term" value="F:efflux transmembrane transporter activity"/>
    <property type="evidence" value="ECO:0007669"/>
    <property type="project" value="InterPro"/>
</dbReference>
<evidence type="ECO:0000256" key="2">
    <source>
        <dbReference type="RuleBase" id="RU362097"/>
    </source>
</evidence>
<dbReference type="Gene3D" id="1.20.1600.10">
    <property type="entry name" value="Outer membrane efflux proteins (OEP)"/>
    <property type="match status" value="1"/>
</dbReference>
<keyword evidence="2" id="KW-0449">Lipoprotein</keyword>
<dbReference type="Proteomes" id="UP000078476">
    <property type="component" value="Unassembled WGS sequence"/>
</dbReference>
<gene>
    <name evidence="4" type="ORF">A1359_08740</name>
</gene>
<dbReference type="OrthoDB" id="9770517at2"/>
<dbReference type="InterPro" id="IPR003423">
    <property type="entry name" value="OMP_efflux"/>
</dbReference>
<dbReference type="PANTHER" id="PTHR30203:SF33">
    <property type="entry name" value="BLR4455 PROTEIN"/>
    <property type="match status" value="1"/>
</dbReference>
<dbReference type="Pfam" id="PF02321">
    <property type="entry name" value="OEP"/>
    <property type="match status" value="2"/>
</dbReference>
<reference evidence="4 5" key="1">
    <citation type="submission" date="2016-03" db="EMBL/GenBank/DDBJ databases">
        <authorList>
            <person name="Ploux O."/>
        </authorList>
    </citation>
    <scope>NUCLEOTIDE SEQUENCE [LARGE SCALE GENOMIC DNA]</scope>
    <source>
        <strain evidence="4 5">R-45370</strain>
    </source>
</reference>
<comment type="similarity">
    <text evidence="1 2">Belongs to the outer membrane factor (OMF) (TC 1.B.17) family.</text>
</comment>
<keyword evidence="2" id="KW-1134">Transmembrane beta strand</keyword>
<comment type="caution">
    <text evidence="4">The sequence shown here is derived from an EMBL/GenBank/DDBJ whole genome shotgun (WGS) entry which is preliminary data.</text>
</comment>
<keyword evidence="2" id="KW-0812">Transmembrane</keyword>
<accession>A0A177NEQ0</accession>
<name>A0A177NEQ0_9GAMM</name>
<protein>
    <recommendedName>
        <fullName evidence="6">RND transporter</fullName>
    </recommendedName>
</protein>
<evidence type="ECO:0000256" key="3">
    <source>
        <dbReference type="SAM" id="Coils"/>
    </source>
</evidence>
<organism evidence="4 5">
    <name type="scientific">Methylomonas lenta</name>
    <dbReference type="NCBI Taxonomy" id="980561"/>
    <lineage>
        <taxon>Bacteria</taxon>
        <taxon>Pseudomonadati</taxon>
        <taxon>Pseudomonadota</taxon>
        <taxon>Gammaproteobacteria</taxon>
        <taxon>Methylococcales</taxon>
        <taxon>Methylococcaceae</taxon>
        <taxon>Methylomonas</taxon>
    </lineage>
</organism>
<dbReference type="EMBL" id="LUUI01000098">
    <property type="protein sequence ID" value="OAI16094.1"/>
    <property type="molecule type" value="Genomic_DNA"/>
</dbReference>
<dbReference type="PROSITE" id="PS51257">
    <property type="entry name" value="PROKAR_LIPOPROTEIN"/>
    <property type="match status" value="1"/>
</dbReference>